<accession>A0A0A9ECG6</accession>
<keyword evidence="1" id="KW-0472">Membrane</keyword>
<reference evidence="2" key="1">
    <citation type="submission" date="2014-09" db="EMBL/GenBank/DDBJ databases">
        <authorList>
            <person name="Magalhaes I.L.F."/>
            <person name="Oliveira U."/>
            <person name="Santos F.R."/>
            <person name="Vidigal T.H.D.A."/>
            <person name="Brescovit A.D."/>
            <person name="Santos A.J."/>
        </authorList>
    </citation>
    <scope>NUCLEOTIDE SEQUENCE</scope>
    <source>
        <tissue evidence="2">Shoot tissue taken approximately 20 cm above the soil surface</tissue>
    </source>
</reference>
<sequence length="67" mass="7348">MSSGILGQGSQLFLSLLLICASFLCHWDHFLQIQSQTPWPGSCPSTGYLMTSRHDELLSSLHIDGGK</sequence>
<evidence type="ECO:0000256" key="1">
    <source>
        <dbReference type="SAM" id="Phobius"/>
    </source>
</evidence>
<keyword evidence="1" id="KW-0812">Transmembrane</keyword>
<dbReference type="EMBL" id="GBRH01204188">
    <property type="protein sequence ID" value="JAD93707.1"/>
    <property type="molecule type" value="Transcribed_RNA"/>
</dbReference>
<feature type="transmembrane region" description="Helical" evidence="1">
    <location>
        <begin position="12"/>
        <end position="31"/>
    </location>
</feature>
<organism evidence="2">
    <name type="scientific">Arundo donax</name>
    <name type="common">Giant reed</name>
    <name type="synonym">Donax arundinaceus</name>
    <dbReference type="NCBI Taxonomy" id="35708"/>
    <lineage>
        <taxon>Eukaryota</taxon>
        <taxon>Viridiplantae</taxon>
        <taxon>Streptophyta</taxon>
        <taxon>Embryophyta</taxon>
        <taxon>Tracheophyta</taxon>
        <taxon>Spermatophyta</taxon>
        <taxon>Magnoliopsida</taxon>
        <taxon>Liliopsida</taxon>
        <taxon>Poales</taxon>
        <taxon>Poaceae</taxon>
        <taxon>PACMAD clade</taxon>
        <taxon>Arundinoideae</taxon>
        <taxon>Arundineae</taxon>
        <taxon>Arundo</taxon>
    </lineage>
</organism>
<dbReference type="AlphaFoldDB" id="A0A0A9ECG6"/>
<reference evidence="2" key="2">
    <citation type="journal article" date="2015" name="Data Brief">
        <title>Shoot transcriptome of the giant reed, Arundo donax.</title>
        <authorList>
            <person name="Barrero R.A."/>
            <person name="Guerrero F.D."/>
            <person name="Moolhuijzen P."/>
            <person name="Goolsby J.A."/>
            <person name="Tidwell J."/>
            <person name="Bellgard S.E."/>
            <person name="Bellgard M.I."/>
        </authorList>
    </citation>
    <scope>NUCLEOTIDE SEQUENCE</scope>
    <source>
        <tissue evidence="2">Shoot tissue taken approximately 20 cm above the soil surface</tissue>
    </source>
</reference>
<keyword evidence="1" id="KW-1133">Transmembrane helix</keyword>
<evidence type="ECO:0000313" key="2">
    <source>
        <dbReference type="EMBL" id="JAD93707.1"/>
    </source>
</evidence>
<protein>
    <submittedName>
        <fullName evidence="2">Uncharacterized protein</fullName>
    </submittedName>
</protein>
<name>A0A0A9ECG6_ARUDO</name>
<proteinExistence type="predicted"/>